<keyword evidence="4" id="KW-0238">DNA-binding</keyword>
<comment type="similarity">
    <text evidence="2">Belongs to the plant ACBP60 protein family.</text>
</comment>
<evidence type="ECO:0000256" key="7">
    <source>
        <dbReference type="ARBA" id="ARBA00023242"/>
    </source>
</evidence>
<evidence type="ECO:0000256" key="8">
    <source>
        <dbReference type="SAM" id="MobiDB-lite"/>
    </source>
</evidence>
<evidence type="ECO:0000256" key="6">
    <source>
        <dbReference type="ARBA" id="ARBA00023163"/>
    </source>
</evidence>
<sequence>MEKRGLDDGAGPSDHNKRQKIPALGSVIVEALKVDSLQKLCSSLEPILRRVVSEEVERALAKLGPARLGGRSSPKRIEEPNRRNLQLQFTTRLSLPLFTGGKVEGEQGAAIHVLLRDANTGRFVTSGPESSVKLDIVVLEGDFNNEDEDGWTEEEFENYVVKEREGKRPLLTGDLQVTLKEGVGTLGEFTFTDNSSWIRSRKFRLGLRIASNTEGIRIREAKTEAFTVKDHRGELYKKHYPPNLIDEVWRLEKIGKDGAFHKRLIKASISTVEDFLRLYVRDSQQLRNILGGGMSNRMWESLVDHAKTCVLSGKHYVYYSDDKRNIGAIFNNVYEFRGLIADGHYYSAETLSDGQKVFVDSLVKKAYDNWMHVIEYDGDDSFDQKKMEMSGAAEVAKILPNYAYNQQVSQPPLQNSFSTTEQGGHMDLTLVGGNYGVMNVSPNSNVQFPVPQYFDTCPQSAQMTRNDSAGLALGPPQTNLEFEPLGSTSSMDSSSNHNSYWSNNRDDGGGYADFLTEDEIRMKSNEILENEDMRQLLRVLSMGGSGTAPNLTDEEFRFPPFVPTPTPNYNFDEEPSSRSGKAFVGWLKIKAAMRWGIFIRKKAAERRKAQLVELDD</sequence>
<evidence type="ECO:0000256" key="1">
    <source>
        <dbReference type="ARBA" id="ARBA00004123"/>
    </source>
</evidence>
<evidence type="ECO:0000259" key="9">
    <source>
        <dbReference type="Pfam" id="PF07887"/>
    </source>
</evidence>
<comment type="subcellular location">
    <subcellularLocation>
        <location evidence="1">Nucleus</location>
    </subcellularLocation>
</comment>
<evidence type="ECO:0000256" key="2">
    <source>
        <dbReference type="ARBA" id="ARBA00007214"/>
    </source>
</evidence>
<dbReference type="InterPro" id="IPR046830">
    <property type="entry name" value="Calmod_bind_M"/>
</dbReference>
<evidence type="ECO:0000259" key="10">
    <source>
        <dbReference type="Pfam" id="PF20451"/>
    </source>
</evidence>
<dbReference type="EMBL" id="LFYR01000642">
    <property type="protein sequence ID" value="KMZ72245.1"/>
    <property type="molecule type" value="Genomic_DNA"/>
</dbReference>
<dbReference type="GO" id="GO:0080142">
    <property type="term" value="P:regulation of salicylic acid biosynthetic process"/>
    <property type="evidence" value="ECO:0000318"/>
    <property type="project" value="GO_Central"/>
</dbReference>
<comment type="caution">
    <text evidence="12">The sequence shown here is derived from an EMBL/GenBank/DDBJ whole genome shotgun (WGS) entry which is preliminary data.</text>
</comment>
<feature type="region of interest" description="Disordered" evidence="8">
    <location>
        <begin position="1"/>
        <end position="20"/>
    </location>
</feature>
<evidence type="ECO:0000256" key="4">
    <source>
        <dbReference type="ARBA" id="ARBA00023125"/>
    </source>
</evidence>
<dbReference type="InterPro" id="IPR046829">
    <property type="entry name" value="Calmod_bind_C"/>
</dbReference>
<dbReference type="AlphaFoldDB" id="A0A0K9PVJ2"/>
<keyword evidence="13" id="KW-1185">Reference proteome</keyword>
<evidence type="ECO:0000256" key="3">
    <source>
        <dbReference type="ARBA" id="ARBA00023015"/>
    </source>
</evidence>
<name>A0A0K9PVJ2_ZOSMR</name>
<evidence type="ECO:0000256" key="5">
    <source>
        <dbReference type="ARBA" id="ARBA00023159"/>
    </source>
</evidence>
<dbReference type="OrthoDB" id="512636at2759"/>
<dbReference type="GO" id="GO:0005634">
    <property type="term" value="C:nucleus"/>
    <property type="evidence" value="ECO:0000318"/>
    <property type="project" value="GO_Central"/>
</dbReference>
<protein>
    <submittedName>
        <fullName evidence="12">Calmodulin binding protein</fullName>
    </submittedName>
</protein>
<dbReference type="InterPro" id="IPR012416">
    <property type="entry name" value="CBP60"/>
</dbReference>
<evidence type="ECO:0000259" key="11">
    <source>
        <dbReference type="Pfam" id="PF20452"/>
    </source>
</evidence>
<feature type="domain" description="Calmodulin binding protein central" evidence="10">
    <location>
        <begin position="244"/>
        <end position="309"/>
    </location>
</feature>
<proteinExistence type="inferred from homology"/>
<dbReference type="OMA" id="YVYYAID"/>
<gene>
    <name evidence="12" type="ORF">ZOSMA_169G00370</name>
</gene>
<dbReference type="Pfam" id="PF20452">
    <property type="entry name" value="Calmod_bind_C"/>
    <property type="match status" value="1"/>
</dbReference>
<keyword evidence="3" id="KW-0805">Transcription regulation</keyword>
<dbReference type="PANTHER" id="PTHR31713">
    <property type="entry name" value="OS02G0177800 PROTEIN"/>
    <property type="match status" value="1"/>
</dbReference>
<dbReference type="GO" id="GO:0005516">
    <property type="term" value="F:calmodulin binding"/>
    <property type="evidence" value="ECO:0007669"/>
    <property type="project" value="InterPro"/>
</dbReference>
<dbReference type="InterPro" id="IPR046831">
    <property type="entry name" value="Calmodulin_bind_N"/>
</dbReference>
<feature type="domain" description="Calmodulin binding protein-like N-terminal" evidence="9">
    <location>
        <begin position="85"/>
        <end position="231"/>
    </location>
</feature>
<dbReference type="STRING" id="29655.A0A0K9PVJ2"/>
<dbReference type="GO" id="GO:0003700">
    <property type="term" value="F:DNA-binding transcription factor activity"/>
    <property type="evidence" value="ECO:0000318"/>
    <property type="project" value="GO_Central"/>
</dbReference>
<dbReference type="PANTHER" id="PTHR31713:SF18">
    <property type="entry name" value="OS02G0177800 PROTEIN"/>
    <property type="match status" value="1"/>
</dbReference>
<keyword evidence="7" id="KW-0539">Nucleus</keyword>
<evidence type="ECO:0000313" key="12">
    <source>
        <dbReference type="EMBL" id="KMZ72245.1"/>
    </source>
</evidence>
<accession>A0A0K9PVJ2</accession>
<reference evidence="13" key="1">
    <citation type="journal article" date="2016" name="Nature">
        <title>The genome of the seagrass Zostera marina reveals angiosperm adaptation to the sea.</title>
        <authorList>
            <person name="Olsen J.L."/>
            <person name="Rouze P."/>
            <person name="Verhelst B."/>
            <person name="Lin Y.-C."/>
            <person name="Bayer T."/>
            <person name="Collen J."/>
            <person name="Dattolo E."/>
            <person name="De Paoli E."/>
            <person name="Dittami S."/>
            <person name="Maumus F."/>
            <person name="Michel G."/>
            <person name="Kersting A."/>
            <person name="Lauritano C."/>
            <person name="Lohaus R."/>
            <person name="Toepel M."/>
            <person name="Tonon T."/>
            <person name="Vanneste K."/>
            <person name="Amirebrahimi M."/>
            <person name="Brakel J."/>
            <person name="Bostroem C."/>
            <person name="Chovatia M."/>
            <person name="Grimwood J."/>
            <person name="Jenkins J.W."/>
            <person name="Jueterbock A."/>
            <person name="Mraz A."/>
            <person name="Stam W.T."/>
            <person name="Tice H."/>
            <person name="Bornberg-Bauer E."/>
            <person name="Green P.J."/>
            <person name="Pearson G.A."/>
            <person name="Procaccini G."/>
            <person name="Duarte C.M."/>
            <person name="Schmutz J."/>
            <person name="Reusch T.B.H."/>
            <person name="Van de Peer Y."/>
        </authorList>
    </citation>
    <scope>NUCLEOTIDE SEQUENCE [LARGE SCALE GENOMIC DNA]</scope>
    <source>
        <strain evidence="13">cv. Finnish</strain>
    </source>
</reference>
<dbReference type="Pfam" id="PF20451">
    <property type="entry name" value="Calmod_bind_M"/>
    <property type="match status" value="1"/>
</dbReference>
<dbReference type="Pfam" id="PF07887">
    <property type="entry name" value="Calmodulin_bind"/>
    <property type="match status" value="1"/>
</dbReference>
<dbReference type="GO" id="GO:0043565">
    <property type="term" value="F:sequence-specific DNA binding"/>
    <property type="evidence" value="ECO:0000318"/>
    <property type="project" value="GO_Central"/>
</dbReference>
<evidence type="ECO:0000313" key="13">
    <source>
        <dbReference type="Proteomes" id="UP000036987"/>
    </source>
</evidence>
<organism evidence="12 13">
    <name type="scientific">Zostera marina</name>
    <name type="common">Eelgrass</name>
    <dbReference type="NCBI Taxonomy" id="29655"/>
    <lineage>
        <taxon>Eukaryota</taxon>
        <taxon>Viridiplantae</taxon>
        <taxon>Streptophyta</taxon>
        <taxon>Embryophyta</taxon>
        <taxon>Tracheophyta</taxon>
        <taxon>Spermatophyta</taxon>
        <taxon>Magnoliopsida</taxon>
        <taxon>Liliopsida</taxon>
        <taxon>Zosteraceae</taxon>
        <taxon>Zostera</taxon>
    </lineage>
</organism>
<keyword evidence="6" id="KW-0804">Transcription</keyword>
<feature type="domain" description="Calmodulin binding protein C-terminal" evidence="11">
    <location>
        <begin position="314"/>
        <end position="376"/>
    </location>
</feature>
<dbReference type="Proteomes" id="UP000036987">
    <property type="component" value="Unassembled WGS sequence"/>
</dbReference>
<keyword evidence="5" id="KW-0010">Activator</keyword>